<evidence type="ECO:0000256" key="7">
    <source>
        <dbReference type="SAM" id="MobiDB-lite"/>
    </source>
</evidence>
<dbReference type="CDD" id="cd18808">
    <property type="entry name" value="SF1_C_Upf1"/>
    <property type="match status" value="1"/>
</dbReference>
<dbReference type="InterPro" id="IPR047187">
    <property type="entry name" value="SF1_C_Upf1"/>
</dbReference>
<keyword evidence="5" id="KW-0067">ATP-binding</keyword>
<evidence type="ECO:0000313" key="10">
    <source>
        <dbReference type="EMBL" id="KFX41112.1"/>
    </source>
</evidence>
<dbReference type="GO" id="GO:0043139">
    <property type="term" value="F:5'-3' DNA helicase activity"/>
    <property type="evidence" value="ECO:0007669"/>
    <property type="project" value="TreeGrafter"/>
</dbReference>
<dbReference type="Pfam" id="PF13087">
    <property type="entry name" value="AAA_12"/>
    <property type="match status" value="1"/>
</dbReference>
<dbReference type="eggNOG" id="KOG1803">
    <property type="taxonomic scope" value="Eukaryota"/>
</dbReference>
<evidence type="ECO:0000256" key="5">
    <source>
        <dbReference type="ARBA" id="ARBA00022840"/>
    </source>
</evidence>
<protein>
    <submittedName>
        <fullName evidence="10">DNA polymerase alpha-associated DNA helicase A</fullName>
    </submittedName>
</protein>
<dbReference type="Gene3D" id="3.40.50.300">
    <property type="entry name" value="P-loop containing nucleotide triphosphate hydrolases"/>
    <property type="match status" value="2"/>
</dbReference>
<evidence type="ECO:0000259" key="9">
    <source>
        <dbReference type="SMART" id="SM00487"/>
    </source>
</evidence>
<feature type="region of interest" description="Disordered" evidence="7">
    <location>
        <begin position="535"/>
        <end position="555"/>
    </location>
</feature>
<keyword evidence="4" id="KW-0347">Helicase</keyword>
<feature type="domain" description="AAA+ ATPase" evidence="8">
    <location>
        <begin position="246"/>
        <end position="436"/>
    </location>
</feature>
<dbReference type="CDD" id="cd18044">
    <property type="entry name" value="DEXXQc_SMUBP2"/>
    <property type="match status" value="1"/>
</dbReference>
<feature type="compositionally biased region" description="Acidic residues" evidence="7">
    <location>
        <begin position="535"/>
        <end position="545"/>
    </location>
</feature>
<reference evidence="10" key="1">
    <citation type="journal article" date="2014" name="PLoS Genet.">
        <title>Signature Gene Expression Reveals Novel Clues to the Molecular Mechanisms of Dimorphic Transition in Penicillium marneffei.</title>
        <authorList>
            <person name="Yang E."/>
            <person name="Wang G."/>
            <person name="Cai J."/>
            <person name="Woo P.C."/>
            <person name="Lau S.K."/>
            <person name="Yuen K.-Y."/>
            <person name="Chow W.-N."/>
            <person name="Lin X."/>
        </authorList>
    </citation>
    <scope>NUCLEOTIDE SEQUENCE [LARGE SCALE GENOMIC DNA]</scope>
    <source>
        <strain evidence="10">PM1</strain>
    </source>
</reference>
<keyword evidence="2" id="KW-0547">Nucleotide-binding</keyword>
<proteinExistence type="inferred from homology"/>
<gene>
    <name evidence="10" type="ORF">GQ26_0700020</name>
</gene>
<keyword evidence="3" id="KW-0378">Hydrolase</keyword>
<dbReference type="Pfam" id="PF13086">
    <property type="entry name" value="AAA_11"/>
    <property type="match status" value="2"/>
</dbReference>
<evidence type="ECO:0000259" key="8">
    <source>
        <dbReference type="SMART" id="SM00382"/>
    </source>
</evidence>
<dbReference type="GO" id="GO:0003677">
    <property type="term" value="F:DNA binding"/>
    <property type="evidence" value="ECO:0007669"/>
    <property type="project" value="InterPro"/>
</dbReference>
<sequence>MSLTPVPISLFADAQRKLLQKEHEAEKLSSALATSSTNTVSPSTRRTLQATGYALTGIVLEQCRTGMGGRIVGEFGADAAYATESAEDSDGRARFGAHGIRVGDVVRVLEISSGRKSGKEGKEAGGNKSNGAEGVVIKASEKALSVAFGQTGGGANAKAEEESVDDLWGKKLWLVKLANDVTHRRLNQTMEKMGKMSESEHTYFMRVLFGHTTPSSPDYDAIGTVDFIDPTLNDSQKEAIRFALASKEIALIHGPPGTGKTHTLIELILQMTRRDMRILVCGPSNVSVDNIVERLTPHKVPIVRVGHPARLLPSVLDHSLEVLTQTSEAAEIEWARKERNIWRFERVAEGIPRRESKCVENLVTGSKVVLATLHGAGGHQLKNQKFDVVIIDEASQALEAQCWIPLLTASRAVLAGDHLQLPPTIKSTNIDAKKISKSKAKEAEKDSSESLKGVSLEKTMFDRLLALHGPSIKRMLTTQYRMHEKIMQFPSNELYEGKLIAADSVKGRLLKDLPYGVEETDDTKEPLVFIDTQGDDFPEKAEDEDTAVKGGPLSESKSNEMEARIAIRHVEGLIDAGVRPEDIAVVTPYNAQVALIAQSLKEKYPGIEIGSVDGFQGREKEAIVVSLVRSNEKHEVGFLGEKRRLNVAMTRPKRHLCVCGDSETISKGSKFLKNWMSFLEEHADLRYPDASELF</sequence>
<evidence type="ECO:0000256" key="3">
    <source>
        <dbReference type="ARBA" id="ARBA00022801"/>
    </source>
</evidence>
<dbReference type="PANTHER" id="PTHR43788:SF8">
    <property type="entry name" value="DNA-BINDING PROTEIN SMUBP-2"/>
    <property type="match status" value="1"/>
</dbReference>
<organism evidence="10">
    <name type="scientific">Talaromyces marneffei PM1</name>
    <dbReference type="NCBI Taxonomy" id="1077442"/>
    <lineage>
        <taxon>Eukaryota</taxon>
        <taxon>Fungi</taxon>
        <taxon>Dikarya</taxon>
        <taxon>Ascomycota</taxon>
        <taxon>Pezizomycotina</taxon>
        <taxon>Eurotiomycetes</taxon>
        <taxon>Eurotiomycetidae</taxon>
        <taxon>Eurotiales</taxon>
        <taxon>Trichocomaceae</taxon>
        <taxon>Talaromyces</taxon>
        <taxon>Talaromyces sect. Talaromyces</taxon>
    </lineage>
</organism>
<evidence type="ECO:0000256" key="6">
    <source>
        <dbReference type="ARBA" id="ARBA00048432"/>
    </source>
</evidence>
<dbReference type="InterPro" id="IPR003593">
    <property type="entry name" value="AAA+_ATPase"/>
</dbReference>
<dbReference type="AlphaFoldDB" id="A0A093ULF3"/>
<comment type="similarity">
    <text evidence="1">Belongs to the DNA2/NAM7 helicase family.</text>
</comment>
<dbReference type="Gene3D" id="2.40.30.270">
    <property type="match status" value="1"/>
</dbReference>
<dbReference type="EMBL" id="JPOX01000070">
    <property type="protein sequence ID" value="KFX41112.1"/>
    <property type="molecule type" value="Genomic_DNA"/>
</dbReference>
<evidence type="ECO:0000256" key="2">
    <source>
        <dbReference type="ARBA" id="ARBA00022741"/>
    </source>
</evidence>
<dbReference type="InterPro" id="IPR041677">
    <property type="entry name" value="DNA2/NAM7_AAA_11"/>
</dbReference>
<dbReference type="GO" id="GO:0005524">
    <property type="term" value="F:ATP binding"/>
    <property type="evidence" value="ECO:0007669"/>
    <property type="project" value="UniProtKB-KW"/>
</dbReference>
<dbReference type="HOGENOM" id="CLU_001666_8_2_1"/>
<dbReference type="InterPro" id="IPR041679">
    <property type="entry name" value="DNA2/NAM7-like_C"/>
</dbReference>
<evidence type="ECO:0000256" key="4">
    <source>
        <dbReference type="ARBA" id="ARBA00022806"/>
    </source>
</evidence>
<dbReference type="PANTHER" id="PTHR43788">
    <property type="entry name" value="DNA2/NAM7 HELICASE FAMILY MEMBER"/>
    <property type="match status" value="1"/>
</dbReference>
<accession>A0A093ULF3</accession>
<dbReference type="SUPFAM" id="SSF52540">
    <property type="entry name" value="P-loop containing nucleoside triphosphate hydrolases"/>
    <property type="match status" value="1"/>
</dbReference>
<dbReference type="SMART" id="SM00487">
    <property type="entry name" value="DEXDc"/>
    <property type="match status" value="1"/>
</dbReference>
<dbReference type="NCBIfam" id="TIGR00376">
    <property type="entry name" value="IGHMBP2 family helicase"/>
    <property type="match status" value="1"/>
</dbReference>
<dbReference type="InterPro" id="IPR004483">
    <property type="entry name" value="SMUBP-2/Hcs1-like"/>
</dbReference>
<name>A0A093ULF3_TALMA</name>
<evidence type="ECO:0000256" key="1">
    <source>
        <dbReference type="ARBA" id="ARBA00007913"/>
    </source>
</evidence>
<dbReference type="InterPro" id="IPR050534">
    <property type="entry name" value="Coronavir_polyprotein_1ab"/>
</dbReference>
<comment type="catalytic activity">
    <reaction evidence="6">
        <text>ATP + H2O = ADP + phosphate + H(+)</text>
        <dbReference type="Rhea" id="RHEA:13065"/>
        <dbReference type="ChEBI" id="CHEBI:15377"/>
        <dbReference type="ChEBI" id="CHEBI:15378"/>
        <dbReference type="ChEBI" id="CHEBI:30616"/>
        <dbReference type="ChEBI" id="CHEBI:43474"/>
        <dbReference type="ChEBI" id="CHEBI:456216"/>
        <dbReference type="EC" id="3.6.4.12"/>
    </reaction>
    <physiologicalReaction direction="left-to-right" evidence="6">
        <dbReference type="Rhea" id="RHEA:13066"/>
    </physiologicalReaction>
</comment>
<dbReference type="GO" id="GO:0005694">
    <property type="term" value="C:chromosome"/>
    <property type="evidence" value="ECO:0007669"/>
    <property type="project" value="UniProtKB-ARBA"/>
</dbReference>
<comment type="caution">
    <text evidence="10">The sequence shown here is derived from an EMBL/GenBank/DDBJ whole genome shotgun (WGS) entry which is preliminary data.</text>
</comment>
<feature type="domain" description="Helicase ATP-binding" evidence="9">
    <location>
        <begin position="228"/>
        <end position="489"/>
    </location>
</feature>
<dbReference type="InterPro" id="IPR014001">
    <property type="entry name" value="Helicase_ATP-bd"/>
</dbReference>
<dbReference type="SMART" id="SM00382">
    <property type="entry name" value="AAA"/>
    <property type="match status" value="1"/>
</dbReference>
<dbReference type="GO" id="GO:0016787">
    <property type="term" value="F:hydrolase activity"/>
    <property type="evidence" value="ECO:0007669"/>
    <property type="project" value="UniProtKB-KW"/>
</dbReference>
<dbReference type="FunFam" id="3.40.50.300:FF:000326">
    <property type="entry name" value="P-loop containing nucleoside triphosphate hydrolase"/>
    <property type="match status" value="1"/>
</dbReference>
<dbReference type="InterPro" id="IPR027417">
    <property type="entry name" value="P-loop_NTPase"/>
</dbReference>